<evidence type="ECO:0000313" key="2">
    <source>
        <dbReference type="EMBL" id="KAF7494692.1"/>
    </source>
</evidence>
<feature type="region of interest" description="Disordered" evidence="1">
    <location>
        <begin position="439"/>
        <end position="472"/>
    </location>
</feature>
<sequence>MSISLGENLLIKTIMLLRNSLEAFWTFLRQHQLTQTMINRNDLNVPSTDQRNAAIQKPNVSIDQPTTTGTTLTRKESDIHHEAACDNDDNDSSCHFERNLSNHLEDDKDDRLGDRNKQNQNFYDTNRKQNQTKSFFQNDNVDCDRLTSHKIVDNYVLDDVDADVALKSDVNVDDDDDNDGFDLNKTKISSIETIIKDVGYDETEAKSRSPLNVNAEKDLFERFLYSLTNSSLIKNVMSRGFNTIEQSSNENAVCNSITAFEQRTKTKTLPKKPEVLQNNQNNRMIETSVVTPTDRLECNNLNAKKNLSVLGSGLIDNTDVDADADVQLHCTEFNPIECVSETRLSSSTSSFSDSSTSSSSTSSSASSSNVSSPSSNKKNFLDDQNQNHNQQEKQSNDRLIDETNHHHHCCHKYHLIESNISDQFCPFLIIRESPSSATVISSSNSLNSQSNQSESSRQQTRSSHQPIDCNNPLSKPLLLSSSSIQSSQTELDQNFDSISDFSASECQLLDHGSTSNWIHTNRSSQQSLNQRNQNYFHQQFQHQRLQRLLITKSNRSGSLQLQKISSTSTSSTASTSSRKYRSLSRQSSRGSSSNFSPYSNNIAFNYYTHRHSSSALIAINNTNVNSPSANNFHQGFSPSSNSSINSSLGMIGSNSGSLHGGGVGGVPSVPNNSSVISLPHHRRHRSSYPSYGIRNSFSGTLKIGPRLYQTRTSQSFDVDETGQANRHLLDSADNANSAGLTLQNLPVRRESFLYRSDSEYEISPKSASRHSSIGSGEL</sequence>
<accession>A0A834RFS9</accession>
<evidence type="ECO:0000256" key="1">
    <source>
        <dbReference type="SAM" id="MobiDB-lite"/>
    </source>
</evidence>
<feature type="compositionally biased region" description="Polar residues" evidence="1">
    <location>
        <begin position="765"/>
        <end position="778"/>
    </location>
</feature>
<dbReference type="EnsemblMetazoa" id="SSS_8942s_mrna">
    <property type="protein sequence ID" value="KAF7494692.1"/>
    <property type="gene ID" value="SSS_8942"/>
</dbReference>
<dbReference type="OrthoDB" id="6111453at2759"/>
<feature type="compositionally biased region" description="Low complexity" evidence="1">
    <location>
        <begin position="439"/>
        <end position="465"/>
    </location>
</feature>
<reference evidence="2" key="2">
    <citation type="submission" date="2020-01" db="EMBL/GenBank/DDBJ databases">
        <authorList>
            <person name="Korhonen P.K.K."/>
            <person name="Guangxu M.G."/>
            <person name="Wang T.W."/>
            <person name="Stroehlein A.J.S."/>
            <person name="Young N.D."/>
            <person name="Ang C.-S.A."/>
            <person name="Fernando D.W.F."/>
            <person name="Lu H.L."/>
            <person name="Taylor S.T."/>
            <person name="Ehtesham M.E.M."/>
            <person name="Najaraj S.H.N."/>
            <person name="Harsha G.H.G."/>
            <person name="Madugundu A.M."/>
            <person name="Renuse S.R."/>
            <person name="Holt D.H."/>
            <person name="Pandey A.P."/>
            <person name="Papenfuss A.P."/>
            <person name="Gasser R.B.G."/>
            <person name="Fischer K.F."/>
        </authorList>
    </citation>
    <scope>NUCLEOTIDE SEQUENCE</scope>
    <source>
        <strain evidence="2">SSS_KF_BRIS2020</strain>
    </source>
</reference>
<feature type="region of interest" description="Disordered" evidence="1">
    <location>
        <begin position="346"/>
        <end position="396"/>
    </location>
</feature>
<feature type="compositionally biased region" description="Polar residues" evidence="1">
    <location>
        <begin position="376"/>
        <end position="389"/>
    </location>
</feature>
<dbReference type="EMBL" id="WVUK01000052">
    <property type="protein sequence ID" value="KAF7494692.1"/>
    <property type="molecule type" value="Genomic_DNA"/>
</dbReference>
<name>A0A834RFS9_SARSC</name>
<gene>
    <name evidence="2" type="ORF">SSS_8942</name>
</gene>
<feature type="compositionally biased region" description="Low complexity" evidence="1">
    <location>
        <begin position="346"/>
        <end position="375"/>
    </location>
</feature>
<reference evidence="4" key="1">
    <citation type="journal article" date="2020" name="PLoS Negl. Trop. Dis.">
        <title>High-quality nuclear genome for Sarcoptes scabiei-A critical resource for a neglected parasite.</title>
        <authorList>
            <person name="Korhonen P.K."/>
            <person name="Gasser R.B."/>
            <person name="Ma G."/>
            <person name="Wang T."/>
            <person name="Stroehlein A.J."/>
            <person name="Young N.D."/>
            <person name="Ang C.S."/>
            <person name="Fernando D.D."/>
            <person name="Lu H.C."/>
            <person name="Taylor S."/>
            <person name="Reynolds S.L."/>
            <person name="Mofiz E."/>
            <person name="Najaraj S.H."/>
            <person name="Gowda H."/>
            <person name="Madugundu A."/>
            <person name="Renuse S."/>
            <person name="Holt D."/>
            <person name="Pandey A."/>
            <person name="Papenfuss A.T."/>
            <person name="Fischer K."/>
        </authorList>
    </citation>
    <scope>NUCLEOTIDE SEQUENCE [LARGE SCALE GENOMIC DNA]</scope>
</reference>
<feature type="region of interest" description="Disordered" evidence="1">
    <location>
        <begin position="559"/>
        <end position="594"/>
    </location>
</feature>
<protein>
    <submittedName>
        <fullName evidence="2">cAMP-specific 3',5'-cyclic phosphodiesterase, isoforms N/G</fullName>
    </submittedName>
</protein>
<evidence type="ECO:0000313" key="3">
    <source>
        <dbReference type="EnsemblMetazoa" id="KAF7494692.1"/>
    </source>
</evidence>
<evidence type="ECO:0000313" key="4">
    <source>
        <dbReference type="Proteomes" id="UP000070412"/>
    </source>
</evidence>
<keyword evidence="4" id="KW-1185">Reference proteome</keyword>
<organism evidence="2">
    <name type="scientific">Sarcoptes scabiei</name>
    <name type="common">Itch mite</name>
    <name type="synonym">Acarus scabiei</name>
    <dbReference type="NCBI Taxonomy" id="52283"/>
    <lineage>
        <taxon>Eukaryota</taxon>
        <taxon>Metazoa</taxon>
        <taxon>Ecdysozoa</taxon>
        <taxon>Arthropoda</taxon>
        <taxon>Chelicerata</taxon>
        <taxon>Arachnida</taxon>
        <taxon>Acari</taxon>
        <taxon>Acariformes</taxon>
        <taxon>Sarcoptiformes</taxon>
        <taxon>Astigmata</taxon>
        <taxon>Psoroptidia</taxon>
        <taxon>Sarcoptoidea</taxon>
        <taxon>Sarcoptidae</taxon>
        <taxon>Sarcoptinae</taxon>
        <taxon>Sarcoptes</taxon>
    </lineage>
</organism>
<reference evidence="3" key="3">
    <citation type="submission" date="2022-06" db="UniProtKB">
        <authorList>
            <consortium name="EnsemblMetazoa"/>
        </authorList>
    </citation>
    <scope>IDENTIFICATION</scope>
</reference>
<dbReference type="AlphaFoldDB" id="A0A834RFS9"/>
<feature type="compositionally biased region" description="Low complexity" evidence="1">
    <location>
        <begin position="565"/>
        <end position="594"/>
    </location>
</feature>
<feature type="region of interest" description="Disordered" evidence="1">
    <location>
        <begin position="759"/>
        <end position="778"/>
    </location>
</feature>
<proteinExistence type="predicted"/>
<dbReference type="Proteomes" id="UP000070412">
    <property type="component" value="Unassembled WGS sequence"/>
</dbReference>